<evidence type="ECO:0000256" key="6">
    <source>
        <dbReference type="ARBA" id="ARBA00022989"/>
    </source>
</evidence>
<dbReference type="SUPFAM" id="SSF81573">
    <property type="entry name" value="F1F0 ATP synthase subunit B, membrane domain"/>
    <property type="match status" value="1"/>
</dbReference>
<keyword evidence="12" id="KW-1003">Cell membrane</keyword>
<dbReference type="InterPro" id="IPR028987">
    <property type="entry name" value="ATP_synth_B-like_membr_sf"/>
</dbReference>
<sequence>MDALTGTFHIDIKLIIAQLINFIIVLVLAYYVLGKPLMKMMHKRESYIKEGVDNAKNASELIKKTADEYSVTISNAKNEANEIFQEAKKQAEVKKQEMLEEAKIQVSGIIANGNKELEKQKQIILEEAKVELINLTINATNKILAEQGLNSVNQDTINKIKSA</sequence>
<organism evidence="14 15">
    <name type="scientific">Candidatus Nomurabacteria bacterium RIFCSPLOWO2_01_FULL_33_17</name>
    <dbReference type="NCBI Taxonomy" id="1801764"/>
    <lineage>
        <taxon>Bacteria</taxon>
        <taxon>Candidatus Nomuraibacteriota</taxon>
    </lineage>
</organism>
<evidence type="ECO:0000256" key="3">
    <source>
        <dbReference type="ARBA" id="ARBA00022547"/>
    </source>
</evidence>
<comment type="function">
    <text evidence="12">Component of the F(0) channel, it forms part of the peripheral stalk, linking F(1) to F(0).</text>
</comment>
<keyword evidence="7 12" id="KW-0406">Ion transport</keyword>
<dbReference type="PANTHER" id="PTHR33445:SF2">
    <property type="entry name" value="ATP SYNTHASE SUBUNIT B', CHLOROPLASTIC"/>
    <property type="match status" value="1"/>
</dbReference>
<keyword evidence="5 12" id="KW-0375">Hydrogen ion transport</keyword>
<dbReference type="NCBIfam" id="TIGR01144">
    <property type="entry name" value="ATP_synt_b"/>
    <property type="match status" value="1"/>
</dbReference>
<dbReference type="EMBL" id="MFUO01000028">
    <property type="protein sequence ID" value="OGI83445.1"/>
    <property type="molecule type" value="Genomic_DNA"/>
</dbReference>
<comment type="similarity">
    <text evidence="1 12 13">Belongs to the ATPase B chain family.</text>
</comment>
<dbReference type="AlphaFoldDB" id="A0A1F6WNX9"/>
<dbReference type="Proteomes" id="UP000178184">
    <property type="component" value="Unassembled WGS sequence"/>
</dbReference>
<evidence type="ECO:0000256" key="9">
    <source>
        <dbReference type="ARBA" id="ARBA00023310"/>
    </source>
</evidence>
<reference evidence="14 15" key="1">
    <citation type="journal article" date="2016" name="Nat. Commun.">
        <title>Thousands of microbial genomes shed light on interconnected biogeochemical processes in an aquifer system.</title>
        <authorList>
            <person name="Anantharaman K."/>
            <person name="Brown C.T."/>
            <person name="Hug L.A."/>
            <person name="Sharon I."/>
            <person name="Castelle C.J."/>
            <person name="Probst A.J."/>
            <person name="Thomas B.C."/>
            <person name="Singh A."/>
            <person name="Wilkins M.J."/>
            <person name="Karaoz U."/>
            <person name="Brodie E.L."/>
            <person name="Williams K.H."/>
            <person name="Hubbard S.S."/>
            <person name="Banfield J.F."/>
        </authorList>
    </citation>
    <scope>NUCLEOTIDE SEQUENCE [LARGE SCALE GENOMIC DNA]</scope>
</reference>
<feature type="transmembrane region" description="Helical" evidence="12">
    <location>
        <begin position="12"/>
        <end position="33"/>
    </location>
</feature>
<evidence type="ECO:0000256" key="13">
    <source>
        <dbReference type="RuleBase" id="RU003848"/>
    </source>
</evidence>
<evidence type="ECO:0000256" key="12">
    <source>
        <dbReference type="HAMAP-Rule" id="MF_01398"/>
    </source>
</evidence>
<evidence type="ECO:0000313" key="15">
    <source>
        <dbReference type="Proteomes" id="UP000178184"/>
    </source>
</evidence>
<comment type="function">
    <text evidence="10 12">F(1)F(0) ATP synthase produces ATP from ADP in the presence of a proton or sodium gradient. F-type ATPases consist of two structural domains, F(1) containing the extramembraneous catalytic core and F(0) containing the membrane proton channel, linked together by a central stalk and a peripheral stalk. During catalysis, ATP synthesis in the catalytic domain of F(1) is coupled via a rotary mechanism of the central stalk subunits to proton translocation.</text>
</comment>
<keyword evidence="9 12" id="KW-0066">ATP synthesis</keyword>
<protein>
    <recommendedName>
        <fullName evidence="12">ATP synthase subunit b</fullName>
    </recommendedName>
    <alternativeName>
        <fullName evidence="12">ATP synthase F(0) sector subunit b</fullName>
    </alternativeName>
    <alternativeName>
        <fullName evidence="12">ATPase subunit I</fullName>
    </alternativeName>
    <alternativeName>
        <fullName evidence="12">F-type ATPase subunit b</fullName>
        <shortName evidence="12">F-ATPase subunit b</shortName>
    </alternativeName>
</protein>
<dbReference type="PANTHER" id="PTHR33445">
    <property type="entry name" value="ATP SYNTHASE SUBUNIT B', CHLOROPLASTIC"/>
    <property type="match status" value="1"/>
</dbReference>
<dbReference type="HAMAP" id="MF_01398">
    <property type="entry name" value="ATP_synth_b_bprime"/>
    <property type="match status" value="1"/>
</dbReference>
<dbReference type="GO" id="GO:0005886">
    <property type="term" value="C:plasma membrane"/>
    <property type="evidence" value="ECO:0007669"/>
    <property type="project" value="UniProtKB-SubCell"/>
</dbReference>
<dbReference type="InterPro" id="IPR002146">
    <property type="entry name" value="ATP_synth_b/b'su_bac/chlpt"/>
</dbReference>
<keyword evidence="2 12" id="KW-0813">Transport</keyword>
<dbReference type="STRING" id="1801764.A2903_02215"/>
<keyword evidence="3 12" id="KW-0138">CF(0)</keyword>
<evidence type="ECO:0000256" key="8">
    <source>
        <dbReference type="ARBA" id="ARBA00023136"/>
    </source>
</evidence>
<dbReference type="GO" id="GO:0046933">
    <property type="term" value="F:proton-transporting ATP synthase activity, rotational mechanism"/>
    <property type="evidence" value="ECO:0007669"/>
    <property type="project" value="UniProtKB-UniRule"/>
</dbReference>
<dbReference type="CDD" id="cd06503">
    <property type="entry name" value="ATP-synt_Fo_b"/>
    <property type="match status" value="1"/>
</dbReference>
<comment type="caution">
    <text evidence="14">The sequence shown here is derived from an EMBL/GenBank/DDBJ whole genome shotgun (WGS) entry which is preliminary data.</text>
</comment>
<comment type="subcellular location">
    <subcellularLocation>
        <location evidence="12">Cell membrane</location>
        <topology evidence="12">Single-pass membrane protein</topology>
    </subcellularLocation>
    <subcellularLocation>
        <location evidence="11">Endomembrane system</location>
        <topology evidence="11">Single-pass membrane protein</topology>
    </subcellularLocation>
</comment>
<dbReference type="GO" id="GO:0046961">
    <property type="term" value="F:proton-transporting ATPase activity, rotational mechanism"/>
    <property type="evidence" value="ECO:0007669"/>
    <property type="project" value="TreeGrafter"/>
</dbReference>
<dbReference type="GO" id="GO:0045259">
    <property type="term" value="C:proton-transporting ATP synthase complex"/>
    <property type="evidence" value="ECO:0007669"/>
    <property type="project" value="UniProtKB-KW"/>
</dbReference>
<evidence type="ECO:0000256" key="5">
    <source>
        <dbReference type="ARBA" id="ARBA00022781"/>
    </source>
</evidence>
<evidence type="ECO:0000256" key="4">
    <source>
        <dbReference type="ARBA" id="ARBA00022692"/>
    </source>
</evidence>
<keyword evidence="8 12" id="KW-0472">Membrane</keyword>
<evidence type="ECO:0000313" key="14">
    <source>
        <dbReference type="EMBL" id="OGI83445.1"/>
    </source>
</evidence>
<comment type="subunit">
    <text evidence="12">F-type ATPases have 2 components, F(1) - the catalytic core - and F(0) - the membrane proton channel. F(1) has five subunits: alpha(3), beta(3), gamma(1), delta(1), epsilon(1). F(0) has three main subunits: a(1), b(2) and c(10-14). The alpha and beta chains form an alternating ring which encloses part of the gamma chain. F(1) is attached to F(0) by a central stalk formed by the gamma and epsilon chains, while a peripheral stalk is formed by the delta and b chains.</text>
</comment>
<evidence type="ECO:0000256" key="2">
    <source>
        <dbReference type="ARBA" id="ARBA00022448"/>
    </source>
</evidence>
<evidence type="ECO:0000256" key="10">
    <source>
        <dbReference type="ARBA" id="ARBA00025198"/>
    </source>
</evidence>
<accession>A0A1F6WNX9</accession>
<dbReference type="Gene3D" id="6.10.250.1580">
    <property type="match status" value="1"/>
</dbReference>
<proteinExistence type="inferred from homology"/>
<dbReference type="Pfam" id="PF00430">
    <property type="entry name" value="ATP-synt_B"/>
    <property type="match status" value="1"/>
</dbReference>
<keyword evidence="6 12" id="KW-1133">Transmembrane helix</keyword>
<name>A0A1F6WNX9_9BACT</name>
<keyword evidence="4 12" id="KW-0812">Transmembrane</keyword>
<evidence type="ECO:0000256" key="11">
    <source>
        <dbReference type="ARBA" id="ARBA00037847"/>
    </source>
</evidence>
<dbReference type="InterPro" id="IPR050059">
    <property type="entry name" value="ATP_synthase_B_chain"/>
</dbReference>
<evidence type="ECO:0000256" key="1">
    <source>
        <dbReference type="ARBA" id="ARBA00005513"/>
    </source>
</evidence>
<dbReference type="GO" id="GO:0012505">
    <property type="term" value="C:endomembrane system"/>
    <property type="evidence" value="ECO:0007669"/>
    <property type="project" value="UniProtKB-SubCell"/>
</dbReference>
<gene>
    <name evidence="12" type="primary">atpF</name>
    <name evidence="14" type="ORF">A2903_02215</name>
</gene>
<dbReference type="InterPro" id="IPR005864">
    <property type="entry name" value="ATP_synth_F0_bsu_bac"/>
</dbReference>
<evidence type="ECO:0000256" key="7">
    <source>
        <dbReference type="ARBA" id="ARBA00023065"/>
    </source>
</evidence>